<reference evidence="1 2" key="1">
    <citation type="submission" date="2019-10" db="EMBL/GenBank/DDBJ databases">
        <title>Genome sequence of Azospirillum melinis.</title>
        <authorList>
            <person name="Ambrosini A."/>
            <person name="Sant'Anna F.H."/>
            <person name="Cassan F.D."/>
            <person name="Souza E.M."/>
            <person name="Passaglia L.M.P."/>
        </authorList>
    </citation>
    <scope>NUCLEOTIDE SEQUENCE [LARGE SCALE GENOMIC DNA]</scope>
    <source>
        <strain evidence="1 2">TMCY0552</strain>
    </source>
</reference>
<gene>
    <name evidence="1" type="ORF">GBZ48_01050</name>
</gene>
<accession>A0ABX2K4X8</accession>
<comment type="caution">
    <text evidence="1">The sequence shown here is derived from an EMBL/GenBank/DDBJ whole genome shotgun (WGS) entry which is preliminary data.</text>
</comment>
<organism evidence="1 2">
    <name type="scientific">Azospirillum melinis</name>
    <dbReference type="NCBI Taxonomy" id="328839"/>
    <lineage>
        <taxon>Bacteria</taxon>
        <taxon>Pseudomonadati</taxon>
        <taxon>Pseudomonadota</taxon>
        <taxon>Alphaproteobacteria</taxon>
        <taxon>Rhodospirillales</taxon>
        <taxon>Azospirillaceae</taxon>
        <taxon>Azospirillum</taxon>
    </lineage>
</organism>
<sequence length="63" mass="7064">MSRPIVWKDAPIGEATLAAWAEDDQGGVFSENVSIDLGKTSFIFVRLTSRSSIKTHMLQRNKR</sequence>
<evidence type="ECO:0008006" key="3">
    <source>
        <dbReference type="Google" id="ProtNLM"/>
    </source>
</evidence>
<protein>
    <recommendedName>
        <fullName evidence="3">F5/8 type C domain-containing protein</fullName>
    </recommendedName>
</protein>
<name>A0ABX2K4X8_9PROT</name>
<evidence type="ECO:0000313" key="2">
    <source>
        <dbReference type="Proteomes" id="UP000605086"/>
    </source>
</evidence>
<dbReference type="EMBL" id="WHOS01000001">
    <property type="protein sequence ID" value="NUA97860.1"/>
    <property type="molecule type" value="Genomic_DNA"/>
</dbReference>
<proteinExistence type="predicted"/>
<keyword evidence="2" id="KW-1185">Reference proteome</keyword>
<evidence type="ECO:0000313" key="1">
    <source>
        <dbReference type="EMBL" id="NUA97860.1"/>
    </source>
</evidence>
<dbReference type="RefSeq" id="WP_174469278.1">
    <property type="nucleotide sequence ID" value="NZ_JAGINN010000003.1"/>
</dbReference>
<dbReference type="Proteomes" id="UP000605086">
    <property type="component" value="Unassembled WGS sequence"/>
</dbReference>